<feature type="transmembrane region" description="Helical" evidence="9">
    <location>
        <begin position="275"/>
        <end position="295"/>
    </location>
</feature>
<comment type="subcellular location">
    <subcellularLocation>
        <location evidence="1">Cell inner membrane</location>
        <topology evidence="1">Multi-pass membrane protein</topology>
    </subcellularLocation>
</comment>
<evidence type="ECO:0000256" key="2">
    <source>
        <dbReference type="ARBA" id="ARBA00006413"/>
    </source>
</evidence>
<dbReference type="PANTHER" id="PTHR36106">
    <property type="entry name" value="ANAEROBIC C4-DICARBOXYLATE TRANSPORTER DCUB"/>
    <property type="match status" value="1"/>
</dbReference>
<evidence type="ECO:0000256" key="1">
    <source>
        <dbReference type="ARBA" id="ARBA00004429"/>
    </source>
</evidence>
<dbReference type="Proteomes" id="UP000291236">
    <property type="component" value="Chromosome"/>
</dbReference>
<feature type="transmembrane region" description="Helical" evidence="9">
    <location>
        <begin position="94"/>
        <end position="120"/>
    </location>
</feature>
<feature type="transmembrane region" description="Helical" evidence="9">
    <location>
        <begin position="382"/>
        <end position="400"/>
    </location>
</feature>
<dbReference type="PANTHER" id="PTHR36106:SF3">
    <property type="entry name" value="ANAEROBIC C4-DICARBOXYLATE TRANSPORTER DCUB"/>
    <property type="match status" value="1"/>
</dbReference>
<keyword evidence="8 9" id="KW-0472">Membrane</keyword>
<feature type="transmembrane region" description="Helical" evidence="9">
    <location>
        <begin position="132"/>
        <end position="161"/>
    </location>
</feature>
<feature type="transmembrane region" description="Helical" evidence="9">
    <location>
        <begin position="173"/>
        <end position="193"/>
    </location>
</feature>
<feature type="transmembrane region" description="Helical" evidence="9">
    <location>
        <begin position="307"/>
        <end position="326"/>
    </location>
</feature>
<evidence type="ECO:0000256" key="7">
    <source>
        <dbReference type="ARBA" id="ARBA00022989"/>
    </source>
</evidence>
<organism evidence="10 11">
    <name type="scientific">Fluviispira sanaruensis</name>
    <dbReference type="NCBI Taxonomy" id="2493639"/>
    <lineage>
        <taxon>Bacteria</taxon>
        <taxon>Pseudomonadati</taxon>
        <taxon>Bdellovibrionota</taxon>
        <taxon>Oligoflexia</taxon>
        <taxon>Silvanigrellales</taxon>
        <taxon>Silvanigrellaceae</taxon>
        <taxon>Fluviispira</taxon>
    </lineage>
</organism>
<evidence type="ECO:0000256" key="6">
    <source>
        <dbReference type="ARBA" id="ARBA00022692"/>
    </source>
</evidence>
<dbReference type="InterPro" id="IPR004668">
    <property type="entry name" value="Anaer_Dcu_memb_transpt"/>
</dbReference>
<sequence>MIFLEFTIIIACLLLGTRFGGLGLGVISGIGLLLLTFVFGLYPGTPPVNVMLTIMAVIACASILQTAGGLNVLMCFAEKLLRKHPKYITILAPLATWTLTVLCGTGHVVYTMFPIIYDIAIKKNIRPERPMAVASVASQLGICASPMSVAVVSMISILGSAHGLTHVISLIDLLKVAIPSSFIGVLIAAIWSLRRGKNLEDDKEFQEKIKDPENEAYIYGGAKSTLLNEKFSKHAYLSLIIFFFAITIVVLLGAFEFLRPHIMVNGKEKILSMNLSIQMLMLAAGAFILMLCKVVPREIPNGAIFKAGMVAVISVFGVAWMADTFFHAHFQLLEHILEEVVKTKPWTYAIVLFLVSKLVNSQAAAIAAIAPMGISLGVDPKIMVAFLPAAYGYFVLPTYPSDLACIGFDRSGTTSIGKYVINHSFIIPGLIGVSTSCFIGYFLVKIAF</sequence>
<comment type="similarity">
    <text evidence="2">Belongs to the DcuA/DcuB transporter (TC 2.A.13.1) family.</text>
</comment>
<dbReference type="RefSeq" id="WP_130611657.1">
    <property type="nucleotide sequence ID" value="NZ_AP019368.1"/>
</dbReference>
<feature type="transmembrane region" description="Helical" evidence="9">
    <location>
        <begin position="235"/>
        <end position="255"/>
    </location>
</feature>
<dbReference type="EMBL" id="AP019368">
    <property type="protein sequence ID" value="BBH54254.1"/>
    <property type="molecule type" value="Genomic_DNA"/>
</dbReference>
<accession>A0A4P2VPU7</accession>
<evidence type="ECO:0000256" key="8">
    <source>
        <dbReference type="ARBA" id="ARBA00023136"/>
    </source>
</evidence>
<evidence type="ECO:0000313" key="10">
    <source>
        <dbReference type="EMBL" id="BBH54254.1"/>
    </source>
</evidence>
<dbReference type="GO" id="GO:0005886">
    <property type="term" value="C:plasma membrane"/>
    <property type="evidence" value="ECO:0007669"/>
    <property type="project" value="UniProtKB-SubCell"/>
</dbReference>
<protein>
    <submittedName>
        <fullName evidence="10">Anaerobic C4-dicarboxylate transporter</fullName>
    </submittedName>
</protein>
<feature type="transmembrane region" description="Helical" evidence="9">
    <location>
        <begin position="51"/>
        <end position="74"/>
    </location>
</feature>
<dbReference type="OrthoDB" id="9770910at2"/>
<feature type="transmembrane region" description="Helical" evidence="9">
    <location>
        <begin position="6"/>
        <end position="39"/>
    </location>
</feature>
<gene>
    <name evidence="10" type="ORF">JCM31447_27140</name>
</gene>
<feature type="transmembrane region" description="Helical" evidence="9">
    <location>
        <begin position="346"/>
        <end position="370"/>
    </location>
</feature>
<dbReference type="NCBIfam" id="NF006927">
    <property type="entry name" value="PRK09412.1"/>
    <property type="match status" value="1"/>
</dbReference>
<dbReference type="NCBIfam" id="TIGR00770">
    <property type="entry name" value="Dcu"/>
    <property type="match status" value="1"/>
</dbReference>
<evidence type="ECO:0000313" key="11">
    <source>
        <dbReference type="Proteomes" id="UP000291236"/>
    </source>
</evidence>
<dbReference type="AlphaFoldDB" id="A0A4P2VPU7"/>
<keyword evidence="4" id="KW-1003">Cell membrane</keyword>
<keyword evidence="6 9" id="KW-0812">Transmembrane</keyword>
<dbReference type="GO" id="GO:0015556">
    <property type="term" value="F:C4-dicarboxylate transmembrane transporter activity"/>
    <property type="evidence" value="ECO:0007669"/>
    <property type="project" value="InterPro"/>
</dbReference>
<keyword evidence="5" id="KW-0997">Cell inner membrane</keyword>
<evidence type="ECO:0000256" key="3">
    <source>
        <dbReference type="ARBA" id="ARBA00022448"/>
    </source>
</evidence>
<keyword evidence="11" id="KW-1185">Reference proteome</keyword>
<feature type="transmembrane region" description="Helical" evidence="9">
    <location>
        <begin position="420"/>
        <end position="444"/>
    </location>
</feature>
<proteinExistence type="inferred from homology"/>
<dbReference type="Pfam" id="PF03605">
    <property type="entry name" value="DcuA_DcuB"/>
    <property type="match status" value="1"/>
</dbReference>
<evidence type="ECO:0000256" key="9">
    <source>
        <dbReference type="SAM" id="Phobius"/>
    </source>
</evidence>
<dbReference type="NCBIfam" id="NF009136">
    <property type="entry name" value="PRK12489.1"/>
    <property type="match status" value="1"/>
</dbReference>
<evidence type="ECO:0000256" key="4">
    <source>
        <dbReference type="ARBA" id="ARBA00022475"/>
    </source>
</evidence>
<dbReference type="PIRSF" id="PIRSF004539">
    <property type="entry name" value="C4-dicrbxl_trns"/>
    <property type="match status" value="1"/>
</dbReference>
<keyword evidence="7 9" id="KW-1133">Transmembrane helix</keyword>
<keyword evidence="3" id="KW-0813">Transport</keyword>
<evidence type="ECO:0000256" key="5">
    <source>
        <dbReference type="ARBA" id="ARBA00022519"/>
    </source>
</evidence>
<reference evidence="10 11" key="1">
    <citation type="submission" date="2018-12" db="EMBL/GenBank/DDBJ databases">
        <title>Rubrispira sanarue gen. nov., sp., nov., a member of the order Silvanigrellales, isolated from a brackish lake in Hamamatsu Japan.</title>
        <authorList>
            <person name="Maejima Y."/>
            <person name="Iino T."/>
            <person name="Muraguchi Y."/>
            <person name="Fukuda K."/>
            <person name="Nojiri H."/>
            <person name="Ohkuma M."/>
            <person name="Moriuchi R."/>
            <person name="Dohra H."/>
            <person name="Kimbara K."/>
            <person name="Shintani M."/>
        </authorList>
    </citation>
    <scope>NUCLEOTIDE SEQUENCE [LARGE SCALE GENOMIC DNA]</scope>
    <source>
        <strain evidence="10 11">RF1110005</strain>
    </source>
</reference>
<name>A0A4P2VPU7_FLUSA</name>
<dbReference type="KEGG" id="sbf:JCM31447_27140"/>